<feature type="region of interest" description="Disordered" evidence="12">
    <location>
        <begin position="173"/>
        <end position="223"/>
    </location>
</feature>
<dbReference type="FunFam" id="3.40.640.10:FF:000111">
    <property type="entry name" value="Cystathionine gamma-synthase"/>
    <property type="match status" value="1"/>
</dbReference>
<dbReference type="SUPFAM" id="SSF53383">
    <property type="entry name" value="PLP-dependent transferases"/>
    <property type="match status" value="1"/>
</dbReference>
<evidence type="ECO:0000256" key="8">
    <source>
        <dbReference type="ARBA" id="ARBA00060510"/>
    </source>
</evidence>
<keyword evidence="5" id="KW-0486">Methionine biosynthesis</keyword>
<proteinExistence type="inferred from homology"/>
<evidence type="ECO:0000256" key="1">
    <source>
        <dbReference type="ARBA" id="ARBA00001933"/>
    </source>
</evidence>
<dbReference type="Pfam" id="PF01053">
    <property type="entry name" value="Cys_Met_Meta_PP"/>
    <property type="match status" value="1"/>
</dbReference>
<dbReference type="Gene3D" id="3.90.1150.10">
    <property type="entry name" value="Aspartate Aminotransferase, domain 1"/>
    <property type="match status" value="1"/>
</dbReference>
<dbReference type="PANTHER" id="PTHR42699:SF1">
    <property type="entry name" value="CYSTATHIONINE GAMMA-SYNTHASE-RELATED"/>
    <property type="match status" value="1"/>
</dbReference>
<evidence type="ECO:0000256" key="5">
    <source>
        <dbReference type="ARBA" id="ARBA00023167"/>
    </source>
</evidence>
<keyword evidence="2" id="KW-0028">Amino-acid biosynthesis</keyword>
<comment type="caution">
    <text evidence="13">The sequence shown here is derived from an EMBL/GenBank/DDBJ whole genome shotgun (WGS) entry which is preliminary data.</text>
</comment>
<evidence type="ECO:0000256" key="6">
    <source>
        <dbReference type="ARBA" id="ARBA00051441"/>
    </source>
</evidence>
<accession>A0AAD5WU92</accession>
<sequence length="617" mass="68013">MTVPNFTLGESIPSDTAHAVSVSLPTWRSNVGYEEGESWVIDNMTTGYPRFFVHKSIQALVQDLISRYGPSDQGKLKAIALPQAAAAKRCVDFIRQRELDVWLSVVNLQSQPGKETSIKATVSVVICRSEAFPLAKQYWQHTGDGISSRRADFCHKLLKEGSLAVVGSSIVSASNSRTSTPGEMVLPSKAAKGPRRYQRQSHPQTHSKASIDKPPSPPRDRAAAEVVDESSQFLEERFGRNLDLSLVTRAESAIKRRIAGALRHEDDVLSHTEPLPSISTNSRGIDNLRESDIYLFSCGMNAIFNAHRALLGSRGQMKSVSFGFPYVDTLKILQKFGPGCFFYGNASEADLDDLEEKLKLGEKLLGLFCEFPGNPLLTCPNLPRIRQLADTYDFAVVVDETIGTFANINVLQHSDIVVSSLTKIFSGDCNVMGGSAVLNPNSRYYSALKRALDDDVYEDNYWPEDIIFMERNSRDFASRVERINTNSEAICEVLLSSSTLKRVYYPKYVESKPNYEAVRVPGAGYGGLLSVTFKEKAQSVAFYDALATAKGPSLGTNFTLTSPYVVLAHYNELDWARGFGVDPDLVRVSVGLEQTNHLVEIFKTALTAAEKAGKETS</sequence>
<evidence type="ECO:0000256" key="4">
    <source>
        <dbReference type="ARBA" id="ARBA00022898"/>
    </source>
</evidence>
<evidence type="ECO:0000256" key="2">
    <source>
        <dbReference type="ARBA" id="ARBA00022605"/>
    </source>
</evidence>
<dbReference type="InterPro" id="IPR015421">
    <property type="entry name" value="PyrdxlP-dep_Trfase_major"/>
</dbReference>
<protein>
    <recommendedName>
        <fullName evidence="10">cystathionine gamma-synthase</fullName>
        <ecNumber evidence="10">2.5.1.48</ecNumber>
    </recommendedName>
    <alternativeName>
        <fullName evidence="11">O-succinylhomoserine (thiol)-lyase</fullName>
    </alternativeName>
</protein>
<evidence type="ECO:0000256" key="12">
    <source>
        <dbReference type="SAM" id="MobiDB-lite"/>
    </source>
</evidence>
<dbReference type="EMBL" id="JAKWBI020000117">
    <property type="protein sequence ID" value="KAJ2902289.1"/>
    <property type="molecule type" value="Genomic_DNA"/>
</dbReference>
<name>A0AAD5WU92_9PEZI</name>
<dbReference type="GO" id="GO:0009086">
    <property type="term" value="P:methionine biosynthetic process"/>
    <property type="evidence" value="ECO:0007669"/>
    <property type="project" value="UniProtKB-KW"/>
</dbReference>
<keyword evidence="4" id="KW-0663">Pyridoxal phosphate</keyword>
<dbReference type="InterPro" id="IPR015422">
    <property type="entry name" value="PyrdxlP-dep_Trfase_small"/>
</dbReference>
<evidence type="ECO:0000256" key="3">
    <source>
        <dbReference type="ARBA" id="ARBA00022679"/>
    </source>
</evidence>
<comment type="catalytic activity">
    <reaction evidence="6">
        <text>O-succinyl-L-homoserine + L-cysteine = L,L-cystathionine + succinate + H(+)</text>
        <dbReference type="Rhea" id="RHEA:20397"/>
        <dbReference type="ChEBI" id="CHEBI:15378"/>
        <dbReference type="ChEBI" id="CHEBI:30031"/>
        <dbReference type="ChEBI" id="CHEBI:35235"/>
        <dbReference type="ChEBI" id="CHEBI:57661"/>
        <dbReference type="ChEBI" id="CHEBI:58161"/>
        <dbReference type="EC" id="2.5.1.48"/>
    </reaction>
</comment>
<reference evidence="13" key="1">
    <citation type="submission" date="2022-07" db="EMBL/GenBank/DDBJ databases">
        <title>Draft genome sequence of Zalerion maritima ATCC 34329, a (micro)plastics degrading marine fungus.</title>
        <authorList>
            <person name="Paco A."/>
            <person name="Goncalves M.F.M."/>
            <person name="Rocha-Santos T.A.P."/>
            <person name="Alves A."/>
        </authorList>
    </citation>
    <scope>NUCLEOTIDE SEQUENCE</scope>
    <source>
        <strain evidence="13">ATCC 34329</strain>
    </source>
</reference>
<dbReference type="EC" id="2.5.1.48" evidence="10"/>
<comment type="similarity">
    <text evidence="9">Belongs to the trans-sulfuration enzymes family. MET7 subfamily.</text>
</comment>
<dbReference type="InterPro" id="IPR051750">
    <property type="entry name" value="Trans-sulfuration_enzymes"/>
</dbReference>
<evidence type="ECO:0000256" key="7">
    <source>
        <dbReference type="ARBA" id="ARBA00058439"/>
    </source>
</evidence>
<dbReference type="Proteomes" id="UP001201980">
    <property type="component" value="Unassembled WGS sequence"/>
</dbReference>
<dbReference type="InterPro" id="IPR015424">
    <property type="entry name" value="PyrdxlP-dep_Trfase"/>
</dbReference>
<keyword evidence="3" id="KW-0808">Transferase</keyword>
<evidence type="ECO:0000313" key="13">
    <source>
        <dbReference type="EMBL" id="KAJ2902289.1"/>
    </source>
</evidence>
<evidence type="ECO:0000313" key="14">
    <source>
        <dbReference type="Proteomes" id="UP001201980"/>
    </source>
</evidence>
<dbReference type="FunFam" id="3.90.1150.10:FF:000063">
    <property type="entry name" value="Probable cystathionine gamma-synthase"/>
    <property type="match status" value="1"/>
</dbReference>
<comment type="cofactor">
    <cofactor evidence="1">
        <name>pyridoxal 5'-phosphate</name>
        <dbReference type="ChEBI" id="CHEBI:597326"/>
    </cofactor>
</comment>
<comment type="pathway">
    <text evidence="8">Amino-acid biosynthesis; L-methionine biosynthesis via de novo pathway; L-cystathionine from O-succinyl-L-homoserine: step 1/1.</text>
</comment>
<organism evidence="13 14">
    <name type="scientific">Zalerion maritima</name>
    <dbReference type="NCBI Taxonomy" id="339359"/>
    <lineage>
        <taxon>Eukaryota</taxon>
        <taxon>Fungi</taxon>
        <taxon>Dikarya</taxon>
        <taxon>Ascomycota</taxon>
        <taxon>Pezizomycotina</taxon>
        <taxon>Sordariomycetes</taxon>
        <taxon>Lulworthiomycetidae</taxon>
        <taxon>Lulworthiales</taxon>
        <taxon>Lulworthiaceae</taxon>
        <taxon>Zalerion</taxon>
    </lineage>
</organism>
<dbReference type="PANTHER" id="PTHR42699">
    <property type="match status" value="1"/>
</dbReference>
<evidence type="ECO:0000256" key="11">
    <source>
        <dbReference type="ARBA" id="ARBA00083849"/>
    </source>
</evidence>
<comment type="function">
    <text evidence="7">Catalyzes the formation of L-cystathionine from O-succinyl-L-homoserine (OSHS) and L-cysteine, via a gamma-replacement reaction. In the absence of thiol, catalyzes gamma-elimination to form 2-oxobutanoate, succinate and ammonia.</text>
</comment>
<dbReference type="Gene3D" id="3.40.640.10">
    <property type="entry name" value="Type I PLP-dependent aspartate aminotransferase-like (Major domain)"/>
    <property type="match status" value="1"/>
</dbReference>
<evidence type="ECO:0000256" key="9">
    <source>
        <dbReference type="ARBA" id="ARBA00061376"/>
    </source>
</evidence>
<gene>
    <name evidence="13" type="ORF">MKZ38_000755</name>
</gene>
<dbReference type="GO" id="GO:0030170">
    <property type="term" value="F:pyridoxal phosphate binding"/>
    <property type="evidence" value="ECO:0007669"/>
    <property type="project" value="InterPro"/>
</dbReference>
<dbReference type="InterPro" id="IPR000277">
    <property type="entry name" value="Cys/Met-Metab_PyrdxlP-dep_enz"/>
</dbReference>
<dbReference type="GO" id="GO:0019346">
    <property type="term" value="P:transsulfuration"/>
    <property type="evidence" value="ECO:0007669"/>
    <property type="project" value="InterPro"/>
</dbReference>
<keyword evidence="14" id="KW-1185">Reference proteome</keyword>
<evidence type="ECO:0000256" key="10">
    <source>
        <dbReference type="ARBA" id="ARBA00066530"/>
    </source>
</evidence>
<dbReference type="GO" id="GO:0003962">
    <property type="term" value="F:cystathionine gamma-synthase activity"/>
    <property type="evidence" value="ECO:0007669"/>
    <property type="project" value="UniProtKB-EC"/>
</dbReference>
<dbReference type="AlphaFoldDB" id="A0AAD5WU92"/>